<comment type="caution">
    <text evidence="1">The sequence shown here is derived from an EMBL/GenBank/DDBJ whole genome shotgun (WGS) entry which is preliminary data.</text>
</comment>
<accession>A0A109LFF1</accession>
<protein>
    <submittedName>
        <fullName evidence="1">Uncharacterized protein</fullName>
    </submittedName>
</protein>
<evidence type="ECO:0000313" key="1">
    <source>
        <dbReference type="EMBL" id="KWV86857.1"/>
    </source>
</evidence>
<dbReference type="EMBL" id="LCYA01000087">
    <property type="protein sequence ID" value="KWV86857.1"/>
    <property type="molecule type" value="Genomic_DNA"/>
</dbReference>
<gene>
    <name evidence="1" type="ORF">PFLmoz3_03594</name>
</gene>
<organism evidence="1 2">
    <name type="scientific">Pseudomonas fluorescens</name>
    <dbReference type="NCBI Taxonomy" id="294"/>
    <lineage>
        <taxon>Bacteria</taxon>
        <taxon>Pseudomonadati</taxon>
        <taxon>Pseudomonadota</taxon>
        <taxon>Gammaproteobacteria</taxon>
        <taxon>Pseudomonadales</taxon>
        <taxon>Pseudomonadaceae</taxon>
        <taxon>Pseudomonas</taxon>
    </lineage>
</organism>
<sequence length="166" mass="17557">MAPAGPGRLAAMALKTNTPTGITSRVTTSNCTSLAWSFLPRYSGVRPIIRPARNTAINTLSNMPYMPAPTPPKITSPTIMLTSATIPLRGLRLSCMPLTEPLDAAVVVTDHSTVPVVPKRVSLPSNGAVCSTAGLFRVGLGWYSDHSDVAPPIKNNASMHARIARL</sequence>
<dbReference type="AlphaFoldDB" id="A0A109LFF1"/>
<dbReference type="PATRIC" id="fig|294.194.peg.3983"/>
<proteinExistence type="predicted"/>
<dbReference type="Proteomes" id="UP000061348">
    <property type="component" value="Unassembled WGS sequence"/>
</dbReference>
<reference evidence="1 2" key="1">
    <citation type="submission" date="2015-05" db="EMBL/GenBank/DDBJ databases">
        <title>A genomic and transcriptomic approach to investigate the blue pigment phenotype in Pseudomonas fluorescens.</title>
        <authorList>
            <person name="Andreani N.A."/>
            <person name="Cardazzo B."/>
        </authorList>
    </citation>
    <scope>NUCLEOTIDE SEQUENCE [LARGE SCALE GENOMIC DNA]</scope>
    <source>
        <strain evidence="1 2">Ps_22</strain>
    </source>
</reference>
<name>A0A109LFF1_PSEFL</name>
<evidence type="ECO:0000313" key="2">
    <source>
        <dbReference type="Proteomes" id="UP000061348"/>
    </source>
</evidence>